<organism evidence="2 3">
    <name type="scientific">Datura stramonium</name>
    <name type="common">Jimsonweed</name>
    <name type="synonym">Common thornapple</name>
    <dbReference type="NCBI Taxonomy" id="4076"/>
    <lineage>
        <taxon>Eukaryota</taxon>
        <taxon>Viridiplantae</taxon>
        <taxon>Streptophyta</taxon>
        <taxon>Embryophyta</taxon>
        <taxon>Tracheophyta</taxon>
        <taxon>Spermatophyta</taxon>
        <taxon>Magnoliopsida</taxon>
        <taxon>eudicotyledons</taxon>
        <taxon>Gunneridae</taxon>
        <taxon>Pentapetalae</taxon>
        <taxon>asterids</taxon>
        <taxon>lamiids</taxon>
        <taxon>Solanales</taxon>
        <taxon>Solanaceae</taxon>
        <taxon>Solanoideae</taxon>
        <taxon>Datureae</taxon>
        <taxon>Datura</taxon>
    </lineage>
</organism>
<sequence>MVNGGSGERENKGRGESDFGQRWWNDNGERGDGDGVRRRGRRLGVAMVAVFFSFFGVRGMGEGEGGSWKSLVTLLNATTTAGPLAGGDPHFPSLPNAQSSVMMNKEQTPVNYGGLFSNNAQDKPKIEPIPLRMAEFIDGASREVYNGDQQQNQRNSFMPRMLNNGKIVGSLEVWREIKNKKVDKVNDQEQAQVASTRTNINTHNKFSSLAVADDNMENGTEEGDKEDIRQRTGGAFSTTEASNTSKWGDRMEEVDRQEEEKVFEEQVQRLVSETVRLEG</sequence>
<evidence type="ECO:0000313" key="2">
    <source>
        <dbReference type="EMBL" id="MCD7459219.1"/>
    </source>
</evidence>
<evidence type="ECO:0000256" key="1">
    <source>
        <dbReference type="SAM" id="MobiDB-lite"/>
    </source>
</evidence>
<dbReference type="EMBL" id="JACEIK010000569">
    <property type="protein sequence ID" value="MCD7459219.1"/>
    <property type="molecule type" value="Genomic_DNA"/>
</dbReference>
<feature type="region of interest" description="Disordered" evidence="1">
    <location>
        <begin position="216"/>
        <end position="250"/>
    </location>
</feature>
<protein>
    <submittedName>
        <fullName evidence="2">Uncharacterized protein</fullName>
    </submittedName>
</protein>
<proteinExistence type="predicted"/>
<evidence type="ECO:0000313" key="3">
    <source>
        <dbReference type="Proteomes" id="UP000823775"/>
    </source>
</evidence>
<gene>
    <name evidence="2" type="ORF">HAX54_040348</name>
</gene>
<feature type="compositionally biased region" description="Polar residues" evidence="1">
    <location>
        <begin position="235"/>
        <end position="246"/>
    </location>
</feature>
<feature type="compositionally biased region" description="Basic and acidic residues" evidence="1">
    <location>
        <begin position="27"/>
        <end position="37"/>
    </location>
</feature>
<keyword evidence="3" id="KW-1185">Reference proteome</keyword>
<comment type="caution">
    <text evidence="2">The sequence shown here is derived from an EMBL/GenBank/DDBJ whole genome shotgun (WGS) entry which is preliminary data.</text>
</comment>
<feature type="compositionally biased region" description="Acidic residues" evidence="1">
    <location>
        <begin position="216"/>
        <end position="225"/>
    </location>
</feature>
<feature type="region of interest" description="Disordered" evidence="1">
    <location>
        <begin position="1"/>
        <end position="37"/>
    </location>
</feature>
<reference evidence="2 3" key="1">
    <citation type="journal article" date="2021" name="BMC Genomics">
        <title>Datura genome reveals duplications of psychoactive alkaloid biosynthetic genes and high mutation rate following tissue culture.</title>
        <authorList>
            <person name="Rajewski A."/>
            <person name="Carter-House D."/>
            <person name="Stajich J."/>
            <person name="Litt A."/>
        </authorList>
    </citation>
    <scope>NUCLEOTIDE SEQUENCE [LARGE SCALE GENOMIC DNA]</scope>
    <source>
        <strain evidence="2">AR-01</strain>
    </source>
</reference>
<name>A0ABS8SL30_DATST</name>
<accession>A0ABS8SL30</accession>
<dbReference type="Proteomes" id="UP000823775">
    <property type="component" value="Unassembled WGS sequence"/>
</dbReference>
<feature type="compositionally biased region" description="Basic and acidic residues" evidence="1">
    <location>
        <begin position="7"/>
        <end position="19"/>
    </location>
</feature>